<dbReference type="Pfam" id="PF01243">
    <property type="entry name" value="PNPOx_N"/>
    <property type="match status" value="1"/>
</dbReference>
<sequence length="149" mass="16324">MTPFDPDRVLALPLVANLATVTADGAPRNAPVWFAWEAGVMWMLGAEDGASVRRLARDPRCAVEVVEYDNEAGVMRHVGLRGTATVEPMDPALFRRLLARYLGPEAGWNPWFITEVARIEDPAGCLIRLAPESVFTNDVSFFRTGPALA</sequence>
<evidence type="ECO:0000313" key="3">
    <source>
        <dbReference type="EMBL" id="WGH79226.1"/>
    </source>
</evidence>
<dbReference type="PANTHER" id="PTHR35176">
    <property type="entry name" value="HEME OXYGENASE HI_0854-RELATED"/>
    <property type="match status" value="1"/>
</dbReference>
<feature type="domain" description="Pyridoxamine 5'-phosphate oxidase N-terminal" evidence="2">
    <location>
        <begin position="10"/>
        <end position="135"/>
    </location>
</feature>
<dbReference type="Proteomes" id="UP001243420">
    <property type="component" value="Chromosome"/>
</dbReference>
<evidence type="ECO:0000313" key="4">
    <source>
        <dbReference type="Proteomes" id="UP001243420"/>
    </source>
</evidence>
<organism evidence="3 4">
    <name type="scientific">Jannaschia ovalis</name>
    <dbReference type="NCBI Taxonomy" id="3038773"/>
    <lineage>
        <taxon>Bacteria</taxon>
        <taxon>Pseudomonadati</taxon>
        <taxon>Pseudomonadota</taxon>
        <taxon>Alphaproteobacteria</taxon>
        <taxon>Rhodobacterales</taxon>
        <taxon>Roseobacteraceae</taxon>
        <taxon>Jannaschia</taxon>
    </lineage>
</organism>
<dbReference type="PANTHER" id="PTHR35176:SF6">
    <property type="entry name" value="HEME OXYGENASE HI_0854-RELATED"/>
    <property type="match status" value="1"/>
</dbReference>
<protein>
    <submittedName>
        <fullName evidence="3">Pyridoxamine 5'-phosphate oxidase family protein</fullName>
    </submittedName>
</protein>
<dbReference type="InterPro" id="IPR012349">
    <property type="entry name" value="Split_barrel_FMN-bd"/>
</dbReference>
<dbReference type="RefSeq" id="WP_279966018.1">
    <property type="nucleotide sequence ID" value="NZ_CP122537.1"/>
</dbReference>
<keyword evidence="4" id="KW-1185">Reference proteome</keyword>
<dbReference type="SUPFAM" id="SSF50475">
    <property type="entry name" value="FMN-binding split barrel"/>
    <property type="match status" value="1"/>
</dbReference>
<evidence type="ECO:0000256" key="1">
    <source>
        <dbReference type="ARBA" id="ARBA00023002"/>
    </source>
</evidence>
<reference evidence="3 4" key="1">
    <citation type="submission" date="2023-04" db="EMBL/GenBank/DDBJ databases">
        <title>Jannaschia ovalis sp. nov., a marine bacterium isolated from sea tidal flat.</title>
        <authorList>
            <person name="Kwon D.Y."/>
            <person name="Kim J.-J."/>
        </authorList>
    </citation>
    <scope>NUCLEOTIDE SEQUENCE [LARGE SCALE GENOMIC DNA]</scope>
    <source>
        <strain evidence="3 4">GRR-S6-38</strain>
    </source>
</reference>
<dbReference type="Gene3D" id="2.30.110.10">
    <property type="entry name" value="Electron Transport, Fmn-binding Protein, Chain A"/>
    <property type="match status" value="1"/>
</dbReference>
<dbReference type="InterPro" id="IPR052019">
    <property type="entry name" value="F420H2_bilvrd_red/Heme_oxyg"/>
</dbReference>
<accession>A0ABY8LD25</accession>
<proteinExistence type="predicted"/>
<evidence type="ECO:0000259" key="2">
    <source>
        <dbReference type="Pfam" id="PF01243"/>
    </source>
</evidence>
<gene>
    <name evidence="3" type="ORF">P8627_02885</name>
</gene>
<name>A0ABY8LD25_9RHOB</name>
<dbReference type="InterPro" id="IPR011576">
    <property type="entry name" value="Pyridox_Oxase_N"/>
</dbReference>
<keyword evidence="1" id="KW-0560">Oxidoreductase</keyword>
<dbReference type="EMBL" id="CP122537">
    <property type="protein sequence ID" value="WGH79226.1"/>
    <property type="molecule type" value="Genomic_DNA"/>
</dbReference>